<proteinExistence type="inferred from homology"/>
<reference evidence="8 9" key="1">
    <citation type="journal article" date="2020" name="Fungal Divers.">
        <title>Resolving the Mortierellaceae phylogeny through synthesis of multi-gene phylogenetics and phylogenomics.</title>
        <authorList>
            <person name="Vandepol N."/>
            <person name="Liber J."/>
            <person name="Desiro A."/>
            <person name="Na H."/>
            <person name="Kennedy M."/>
            <person name="Barry K."/>
            <person name="Grigoriev I.V."/>
            <person name="Miller A.N."/>
            <person name="O'Donnell K."/>
            <person name="Stajich J.E."/>
            <person name="Bonito G."/>
        </authorList>
    </citation>
    <scope>NUCLEOTIDE SEQUENCE [LARGE SCALE GENOMIC DNA]</scope>
    <source>
        <strain evidence="8 9">AD045</strain>
    </source>
</reference>
<evidence type="ECO:0000313" key="8">
    <source>
        <dbReference type="EMBL" id="KAG0291194.1"/>
    </source>
</evidence>
<dbReference type="InterPro" id="IPR038220">
    <property type="entry name" value="PHOX_C_sf"/>
</dbReference>
<evidence type="ECO:0000259" key="6">
    <source>
        <dbReference type="Pfam" id="PF01494"/>
    </source>
</evidence>
<dbReference type="SUPFAM" id="SSF52833">
    <property type="entry name" value="Thioredoxin-like"/>
    <property type="match status" value="1"/>
</dbReference>
<organism evidence="8 9">
    <name type="scientific">Linnemannia gamsii</name>
    <dbReference type="NCBI Taxonomy" id="64522"/>
    <lineage>
        <taxon>Eukaryota</taxon>
        <taxon>Fungi</taxon>
        <taxon>Fungi incertae sedis</taxon>
        <taxon>Mucoromycota</taxon>
        <taxon>Mortierellomycotina</taxon>
        <taxon>Mortierellomycetes</taxon>
        <taxon>Mortierellales</taxon>
        <taxon>Mortierellaceae</taxon>
        <taxon>Linnemannia</taxon>
    </lineage>
</organism>
<dbReference type="PANTHER" id="PTHR43004">
    <property type="entry name" value="TRK SYSTEM POTASSIUM UPTAKE PROTEIN"/>
    <property type="match status" value="1"/>
</dbReference>
<comment type="cofactor">
    <cofactor evidence="1">
        <name>FAD</name>
        <dbReference type="ChEBI" id="CHEBI:57692"/>
    </cofactor>
</comment>
<accession>A0ABQ7K4Z7</accession>
<dbReference type="Gene3D" id="3.40.30.20">
    <property type="match status" value="1"/>
</dbReference>
<sequence length="637" mass="70333">MPPATPTLLPVLITGAGPVGLFEALLLTQLGIPVRIIDREIAISPYSRALGLHCRTMEIFQFTGIIDSFLDRGKPMTNVSYYRNARLVGSLPVIQAPEQSRFSTGMFLEQAKTSGILLGKLKELGVEVEYGWELLDTKVVDGQDGEEEYVETMIRRALVEAHVVDGGKDKEYETQVVRSKYLVACDGGRSTVRHKINIDFPGRSLTQKILMWDGHCECDIPFTGPTAVKGPNGKTLFVVPLGEGIVRIGVEDNDLTPGEDFDKTLRDLTIEYFESVVNATASPAKFKVTSTAWLTCFKLNERRADHFVHKNRIFLAGDAAHIHTPSGGQGMNTGLQDAHNLAWKLGYVLNGLARPEVLLPTYEERCAMADRAIRVSSHIMARNRAQGVLADLKMYLVFLLAPLIARFTGSFFFSPEVAMLDVKYEKNIVNRPHDTQPEPATEHKVGIRAKDGILHPFYATATSSPSTTVAANTKDKKDPEPTLRLHSLLTGVARFHILVFTSDQLTTDAKDITTLLDSHVTQWRSRWTYGSTLQDGYVDKDLLKVHVIAGPPSSSSSAASNTTLLEMSKQEVGKGKVYIDNDGQIHKMYGFAVTKGQGGITVVRPDAHVGFRVHGVHEQSWKDVDSYFSSILVTQPK</sequence>
<dbReference type="Gene3D" id="3.50.50.60">
    <property type="entry name" value="FAD/NAD(P)-binding domain"/>
    <property type="match status" value="1"/>
</dbReference>
<dbReference type="InterPro" id="IPR050641">
    <property type="entry name" value="RIFMO-like"/>
</dbReference>
<dbReference type="Pfam" id="PF07976">
    <property type="entry name" value="Phe_hydrox_dim"/>
    <property type="match status" value="1"/>
</dbReference>
<evidence type="ECO:0000259" key="7">
    <source>
        <dbReference type="Pfam" id="PF07976"/>
    </source>
</evidence>
<keyword evidence="5" id="KW-0560">Oxidoreductase</keyword>
<keyword evidence="9" id="KW-1185">Reference proteome</keyword>
<dbReference type="SUPFAM" id="SSF51905">
    <property type="entry name" value="FAD/NAD(P)-binding domain"/>
    <property type="match status" value="1"/>
</dbReference>
<evidence type="ECO:0000256" key="2">
    <source>
        <dbReference type="ARBA" id="ARBA00007801"/>
    </source>
</evidence>
<dbReference type="InterPro" id="IPR036188">
    <property type="entry name" value="FAD/NAD-bd_sf"/>
</dbReference>
<dbReference type="InterPro" id="IPR036249">
    <property type="entry name" value="Thioredoxin-like_sf"/>
</dbReference>
<evidence type="ECO:0000256" key="4">
    <source>
        <dbReference type="ARBA" id="ARBA00022827"/>
    </source>
</evidence>
<feature type="domain" description="FAD-binding" evidence="6">
    <location>
        <begin position="10"/>
        <end position="372"/>
    </location>
</feature>
<dbReference type="PANTHER" id="PTHR43004:SF19">
    <property type="entry name" value="BINDING MONOOXYGENASE, PUTATIVE (JCVI)-RELATED"/>
    <property type="match status" value="1"/>
</dbReference>
<dbReference type="Pfam" id="PF01494">
    <property type="entry name" value="FAD_binding_3"/>
    <property type="match status" value="1"/>
</dbReference>
<evidence type="ECO:0000256" key="5">
    <source>
        <dbReference type="ARBA" id="ARBA00023002"/>
    </source>
</evidence>
<dbReference type="PRINTS" id="PR00420">
    <property type="entry name" value="RNGMNOXGNASE"/>
</dbReference>
<name>A0ABQ7K4Z7_9FUNG</name>
<dbReference type="EMBL" id="JAAAIM010000254">
    <property type="protein sequence ID" value="KAG0291194.1"/>
    <property type="molecule type" value="Genomic_DNA"/>
</dbReference>
<protein>
    <recommendedName>
        <fullName evidence="10">FAD-binding domain-containing protein</fullName>
    </recommendedName>
</protein>
<dbReference type="InterPro" id="IPR002938">
    <property type="entry name" value="FAD-bd"/>
</dbReference>
<evidence type="ECO:0000313" key="9">
    <source>
        <dbReference type="Proteomes" id="UP001194696"/>
    </source>
</evidence>
<feature type="domain" description="Phenol hydroxylase-like C-terminal dimerisation" evidence="7">
    <location>
        <begin position="484"/>
        <end position="635"/>
    </location>
</feature>
<comment type="caution">
    <text evidence="8">The sequence shown here is derived from an EMBL/GenBank/DDBJ whole genome shotgun (WGS) entry which is preliminary data.</text>
</comment>
<dbReference type="Gene3D" id="3.30.9.10">
    <property type="entry name" value="D-Amino Acid Oxidase, subunit A, domain 2"/>
    <property type="match status" value="1"/>
</dbReference>
<keyword evidence="4" id="KW-0274">FAD</keyword>
<gene>
    <name evidence="8" type="ORF">BGZ96_005418</name>
</gene>
<dbReference type="InterPro" id="IPR012941">
    <property type="entry name" value="Phe_hydrox_C_dim_dom"/>
</dbReference>
<dbReference type="Proteomes" id="UP001194696">
    <property type="component" value="Unassembled WGS sequence"/>
</dbReference>
<comment type="similarity">
    <text evidence="2">Belongs to the PheA/TfdB FAD monooxygenase family.</text>
</comment>
<evidence type="ECO:0000256" key="1">
    <source>
        <dbReference type="ARBA" id="ARBA00001974"/>
    </source>
</evidence>
<evidence type="ECO:0008006" key="10">
    <source>
        <dbReference type="Google" id="ProtNLM"/>
    </source>
</evidence>
<keyword evidence="3" id="KW-0285">Flavoprotein</keyword>
<evidence type="ECO:0000256" key="3">
    <source>
        <dbReference type="ARBA" id="ARBA00022630"/>
    </source>
</evidence>